<dbReference type="EMBL" id="QVEU01000002">
    <property type="protein sequence ID" value="RGB77295.1"/>
    <property type="molecule type" value="Genomic_DNA"/>
</dbReference>
<protein>
    <submittedName>
        <fullName evidence="2">DUF5058 family protein</fullName>
    </submittedName>
</protein>
<feature type="transmembrane region" description="Helical" evidence="1">
    <location>
        <begin position="190"/>
        <end position="207"/>
    </location>
</feature>
<proteinExistence type="predicted"/>
<dbReference type="Pfam" id="PF16481">
    <property type="entry name" value="DUF5058"/>
    <property type="match status" value="1"/>
</dbReference>
<dbReference type="AlphaFoldDB" id="A0A3E2TJZ0"/>
<dbReference type="Proteomes" id="UP000261011">
    <property type="component" value="Unassembled WGS sequence"/>
</dbReference>
<feature type="transmembrane region" description="Helical" evidence="1">
    <location>
        <begin position="12"/>
        <end position="34"/>
    </location>
</feature>
<comment type="caution">
    <text evidence="2">The sequence shown here is derived from an EMBL/GenBank/DDBJ whole genome shotgun (WGS) entry which is preliminary data.</text>
</comment>
<reference evidence="2 3" key="1">
    <citation type="submission" date="2018-08" db="EMBL/GenBank/DDBJ databases">
        <title>A genome reference for cultivated species of the human gut microbiota.</title>
        <authorList>
            <person name="Zou Y."/>
            <person name="Xue W."/>
            <person name="Luo G."/>
        </authorList>
    </citation>
    <scope>NUCLEOTIDE SEQUENCE [LARGE SCALE GENOMIC DNA]</scope>
    <source>
        <strain evidence="2 3">OF01-3</strain>
    </source>
</reference>
<feature type="transmembrane region" description="Helical" evidence="1">
    <location>
        <begin position="55"/>
        <end position="77"/>
    </location>
</feature>
<keyword evidence="3" id="KW-1185">Reference proteome</keyword>
<gene>
    <name evidence="2" type="ORF">DXA39_03515</name>
</gene>
<evidence type="ECO:0000313" key="2">
    <source>
        <dbReference type="EMBL" id="RGB77295.1"/>
    </source>
</evidence>
<feature type="transmembrane region" description="Helical" evidence="1">
    <location>
        <begin position="165"/>
        <end position="184"/>
    </location>
</feature>
<accession>A0A3E2TJZ0</accession>
<dbReference type="InterPro" id="IPR032479">
    <property type="entry name" value="DUF5058"/>
</dbReference>
<evidence type="ECO:0000313" key="3">
    <source>
        <dbReference type="Proteomes" id="UP000261011"/>
    </source>
</evidence>
<name>A0A3E2TJZ0_9FIRM</name>
<feature type="transmembrane region" description="Helical" evidence="1">
    <location>
        <begin position="120"/>
        <end position="144"/>
    </location>
</feature>
<evidence type="ECO:0000256" key="1">
    <source>
        <dbReference type="SAM" id="Phobius"/>
    </source>
</evidence>
<keyword evidence="1" id="KW-0472">Membrane</keyword>
<feature type="transmembrane region" description="Helical" evidence="1">
    <location>
        <begin position="214"/>
        <end position="234"/>
    </location>
</feature>
<organism evidence="2 3">
    <name type="scientific">Anaerococcus nagyae</name>
    <dbReference type="NCBI Taxonomy" id="1755241"/>
    <lineage>
        <taxon>Bacteria</taxon>
        <taxon>Bacillati</taxon>
        <taxon>Bacillota</taxon>
        <taxon>Tissierellia</taxon>
        <taxon>Tissierellales</taxon>
        <taxon>Peptoniphilaceae</taxon>
        <taxon>Anaerococcus</taxon>
    </lineage>
</organism>
<keyword evidence="1" id="KW-0812">Transmembrane</keyword>
<dbReference type="OrthoDB" id="86868at2"/>
<dbReference type="RefSeq" id="WP_117521040.1">
    <property type="nucleotide sequence ID" value="NZ_QVEU01000002.1"/>
</dbReference>
<keyword evidence="1" id="KW-1133">Transmembrane helix</keyword>
<sequence>MNIFDILNSKLFYVLVAIGLLVIFLICILFFVRAKKRAKELDIPDEKVKATIKSSLVFSIVPSIAVIIGLITLTPLLGIPWPWFRLSVVGSLPYELTAAELAVKGLGYPDLASYQGSTDISAIGTIMFTMSISILGGMLFNIFFLEKYHKKVSGVGTKPSPFRELALSVLTFGMVTVFFPIEFLKSKTHAAVAITSILVTIILGKVSKKYNISWLSDFIMSFALIIGMAAGVFFEGVL</sequence>